<dbReference type="InterPro" id="IPR001447">
    <property type="entry name" value="Arylamine_N-AcTrfase"/>
</dbReference>
<sequence>MADRPTYNKGQLAEYFARIALPESRWEYSVVERPDDEKLTYLTDLLKHHVVKVPFENLTLHYSWHKVIDTKPQHLFNKMVRQPARGGYCLENNSLFHTVLLSLGFSVYLVGARVYNPGTKKYGGFSHCANIVTIGDTRYMVDVGYGPNQPARPIPLLPGVEQAHVGQSQMRVIWDSIPQNLNQESKLWIYQHRIDAGAEWVPNYCFVDVEFLLEDIRGMNMSPWRSPTSFFTYRILITRFTTSHEVDGADGPESPGVKAVSEGELDGAIILNHDSLKWRRNGKTVLEQKLKAEKDRLEALRRYFGIVFPDEDQEAILSTASELKDSGVEV</sequence>
<gene>
    <name evidence="3" type="ORF">B0I36DRAFT_254775</name>
</gene>
<dbReference type="PANTHER" id="PTHR11786:SF0">
    <property type="entry name" value="ARYLAMINE N-ACETYLTRANSFERASE 4-RELATED"/>
    <property type="match status" value="1"/>
</dbReference>
<dbReference type="Pfam" id="PF00797">
    <property type="entry name" value="Acetyltransf_2"/>
    <property type="match status" value="1"/>
</dbReference>
<dbReference type="GeneID" id="70180384"/>
<dbReference type="AlphaFoldDB" id="A0A9P8XTU5"/>
<dbReference type="GO" id="GO:0016407">
    <property type="term" value="F:acetyltransferase activity"/>
    <property type="evidence" value="ECO:0007669"/>
    <property type="project" value="InterPro"/>
</dbReference>
<evidence type="ECO:0000313" key="3">
    <source>
        <dbReference type="EMBL" id="KAH7016428.1"/>
    </source>
</evidence>
<comment type="similarity">
    <text evidence="1 2">Belongs to the arylamine N-acetyltransferase family.</text>
</comment>
<accession>A0A9P8XTU5</accession>
<dbReference type="SUPFAM" id="SSF54001">
    <property type="entry name" value="Cysteine proteinases"/>
    <property type="match status" value="1"/>
</dbReference>
<dbReference type="PRINTS" id="PR01543">
    <property type="entry name" value="ANATRNSFRASE"/>
</dbReference>
<keyword evidence="2" id="KW-0808">Transferase</keyword>
<dbReference type="PANTHER" id="PTHR11786">
    <property type="entry name" value="N-HYDROXYARYLAMINE O-ACETYLTRANSFERASE"/>
    <property type="match status" value="1"/>
</dbReference>
<keyword evidence="4" id="KW-1185">Reference proteome</keyword>
<reference evidence="3" key="1">
    <citation type="journal article" date="2021" name="Nat. Commun.">
        <title>Genetic determinants of endophytism in the Arabidopsis root mycobiome.</title>
        <authorList>
            <person name="Mesny F."/>
            <person name="Miyauchi S."/>
            <person name="Thiergart T."/>
            <person name="Pickel B."/>
            <person name="Atanasova L."/>
            <person name="Karlsson M."/>
            <person name="Huettel B."/>
            <person name="Barry K.W."/>
            <person name="Haridas S."/>
            <person name="Chen C."/>
            <person name="Bauer D."/>
            <person name="Andreopoulos W."/>
            <person name="Pangilinan J."/>
            <person name="LaButti K."/>
            <person name="Riley R."/>
            <person name="Lipzen A."/>
            <person name="Clum A."/>
            <person name="Drula E."/>
            <person name="Henrissat B."/>
            <person name="Kohler A."/>
            <person name="Grigoriev I.V."/>
            <person name="Martin F.M."/>
            <person name="Hacquard S."/>
        </authorList>
    </citation>
    <scope>NUCLEOTIDE SEQUENCE</scope>
    <source>
        <strain evidence="3">MPI-CAGE-CH-0230</strain>
    </source>
</reference>
<dbReference type="EMBL" id="JAGTJQ010000012">
    <property type="protein sequence ID" value="KAH7016428.1"/>
    <property type="molecule type" value="Genomic_DNA"/>
</dbReference>
<proteinExistence type="inferred from homology"/>
<evidence type="ECO:0000256" key="2">
    <source>
        <dbReference type="RuleBase" id="RU003452"/>
    </source>
</evidence>
<keyword evidence="2" id="KW-0012">Acyltransferase</keyword>
<name>A0A9P8XTU5_9PEZI</name>
<comment type="caution">
    <text evidence="3">The sequence shown here is derived from an EMBL/GenBank/DDBJ whole genome shotgun (WGS) entry which is preliminary data.</text>
</comment>
<dbReference type="Proteomes" id="UP000756346">
    <property type="component" value="Unassembled WGS sequence"/>
</dbReference>
<dbReference type="InterPro" id="IPR038765">
    <property type="entry name" value="Papain-like_cys_pep_sf"/>
</dbReference>
<evidence type="ECO:0000256" key="1">
    <source>
        <dbReference type="ARBA" id="ARBA00006547"/>
    </source>
</evidence>
<dbReference type="Gene3D" id="3.30.2140.20">
    <property type="match status" value="1"/>
</dbReference>
<organism evidence="3 4">
    <name type="scientific">Microdochium trichocladiopsis</name>
    <dbReference type="NCBI Taxonomy" id="1682393"/>
    <lineage>
        <taxon>Eukaryota</taxon>
        <taxon>Fungi</taxon>
        <taxon>Dikarya</taxon>
        <taxon>Ascomycota</taxon>
        <taxon>Pezizomycotina</taxon>
        <taxon>Sordariomycetes</taxon>
        <taxon>Xylariomycetidae</taxon>
        <taxon>Xylariales</taxon>
        <taxon>Microdochiaceae</taxon>
        <taxon>Microdochium</taxon>
    </lineage>
</organism>
<dbReference type="InterPro" id="IPR053710">
    <property type="entry name" value="Arylamine_NAT_domain_sf"/>
</dbReference>
<dbReference type="RefSeq" id="XP_046006052.1">
    <property type="nucleotide sequence ID" value="XM_046150838.1"/>
</dbReference>
<evidence type="ECO:0008006" key="5">
    <source>
        <dbReference type="Google" id="ProtNLM"/>
    </source>
</evidence>
<protein>
    <recommendedName>
        <fullName evidence="5">Arylamine N-acetyltransferase</fullName>
    </recommendedName>
</protein>
<dbReference type="OrthoDB" id="10260017at2759"/>
<evidence type="ECO:0000313" key="4">
    <source>
        <dbReference type="Proteomes" id="UP000756346"/>
    </source>
</evidence>